<dbReference type="InterPro" id="IPR019734">
    <property type="entry name" value="TPR_rpt"/>
</dbReference>
<sequence length="394" mass="44916">MPTDATFILAGLFVVAAAAGWAFARFGGSREKEDIKAPISADYLRGLNLVLDRQTDEALELFVRMAKVDSDTLETHFALGHLFRRRGEVDRAIRVHQNLLARPNLNETQRHQALFSLAEDYLGAGLYDRAEKLFLQLTESPTIATRALENLINIYERESEWMRAIEAHRKLEVLNGEKSSRGGQYYCELAELARVQGNFELARQYLKNSIRGGSGALRGILIRAAIEKDQGDYPEALRLYEQIIERDRRFMVEVLSPLLECHKKIGSIKELEKYLEQLLKHEPSLQQDIAYAAVIGNFTELDIITRCMENFILSNDLFRSLVDVKAIMSEDPKTRHEHASRIADALRGLSVNSARYLCTNCGYSSQSFIWHCPSCKNWETVRPLRTFQLDISMS</sequence>
<protein>
    <recommendedName>
        <fullName evidence="4">LapB rubredoxin metal binding domain-containing protein</fullName>
    </recommendedName>
</protein>
<feature type="domain" description="LapB rubredoxin metal binding" evidence="4">
    <location>
        <begin position="356"/>
        <end position="383"/>
    </location>
</feature>
<keyword evidence="2" id="KW-0677">Repeat</keyword>
<dbReference type="Pfam" id="PF18073">
    <property type="entry name" value="Zn_ribbon_LapB"/>
    <property type="match status" value="1"/>
</dbReference>
<dbReference type="Gene3D" id="1.25.40.10">
    <property type="entry name" value="Tetratricopeptide repeat domain"/>
    <property type="match status" value="2"/>
</dbReference>
<evidence type="ECO:0000256" key="1">
    <source>
        <dbReference type="ARBA" id="ARBA00022723"/>
    </source>
</evidence>
<proteinExistence type="inferred from homology"/>
<name>A0A382D5P0_9ZZZZ</name>
<dbReference type="AlphaFoldDB" id="A0A382D5P0"/>
<dbReference type="SMART" id="SM00028">
    <property type="entry name" value="TPR"/>
    <property type="match status" value="5"/>
</dbReference>
<accession>A0A382D5P0</accession>
<dbReference type="GO" id="GO:0046872">
    <property type="term" value="F:metal ion binding"/>
    <property type="evidence" value="ECO:0007669"/>
    <property type="project" value="UniProtKB-KW"/>
</dbReference>
<dbReference type="InterPro" id="IPR011990">
    <property type="entry name" value="TPR-like_helical_dom_sf"/>
</dbReference>
<dbReference type="EMBL" id="UINC01037443">
    <property type="protein sequence ID" value="SVB32937.1"/>
    <property type="molecule type" value="Genomic_DNA"/>
</dbReference>
<dbReference type="InterPro" id="IPR041166">
    <property type="entry name" value="Rubredoxin_2"/>
</dbReference>
<keyword evidence="3" id="KW-0802">TPR repeat</keyword>
<organism evidence="5">
    <name type="scientific">marine metagenome</name>
    <dbReference type="NCBI Taxonomy" id="408172"/>
    <lineage>
        <taxon>unclassified sequences</taxon>
        <taxon>metagenomes</taxon>
        <taxon>ecological metagenomes</taxon>
    </lineage>
</organism>
<evidence type="ECO:0000256" key="2">
    <source>
        <dbReference type="ARBA" id="ARBA00022737"/>
    </source>
</evidence>
<dbReference type="InterPro" id="IPR051012">
    <property type="entry name" value="CellSynth/LPSAsmb/PSIAsmb"/>
</dbReference>
<evidence type="ECO:0000313" key="5">
    <source>
        <dbReference type="EMBL" id="SVB32937.1"/>
    </source>
</evidence>
<reference evidence="5" key="1">
    <citation type="submission" date="2018-05" db="EMBL/GenBank/DDBJ databases">
        <authorList>
            <person name="Lanie J.A."/>
            <person name="Ng W.-L."/>
            <person name="Kazmierczak K.M."/>
            <person name="Andrzejewski T.M."/>
            <person name="Davidsen T.M."/>
            <person name="Wayne K.J."/>
            <person name="Tettelin H."/>
            <person name="Glass J.I."/>
            <person name="Rusch D."/>
            <person name="Podicherti R."/>
            <person name="Tsui H.-C.T."/>
            <person name="Winkler M.E."/>
        </authorList>
    </citation>
    <scope>NUCLEOTIDE SEQUENCE</scope>
</reference>
<dbReference type="HAMAP" id="MF_00994">
    <property type="entry name" value="LPS_assembly_LapB"/>
    <property type="match status" value="1"/>
</dbReference>
<evidence type="ECO:0000259" key="4">
    <source>
        <dbReference type="Pfam" id="PF18073"/>
    </source>
</evidence>
<evidence type="ECO:0000256" key="3">
    <source>
        <dbReference type="ARBA" id="ARBA00022803"/>
    </source>
</evidence>
<dbReference type="NCBIfam" id="NF008757">
    <property type="entry name" value="PRK11788.1-5"/>
    <property type="match status" value="1"/>
</dbReference>
<dbReference type="PANTHER" id="PTHR45586:SF1">
    <property type="entry name" value="LIPOPOLYSACCHARIDE ASSEMBLY PROTEIN B"/>
    <property type="match status" value="1"/>
</dbReference>
<dbReference type="GO" id="GO:0008653">
    <property type="term" value="P:lipopolysaccharide metabolic process"/>
    <property type="evidence" value="ECO:0007669"/>
    <property type="project" value="InterPro"/>
</dbReference>
<dbReference type="PANTHER" id="PTHR45586">
    <property type="entry name" value="TPR REPEAT-CONTAINING PROTEIN PA4667"/>
    <property type="match status" value="1"/>
</dbReference>
<dbReference type="InterPro" id="IPR030865">
    <property type="entry name" value="LapB"/>
</dbReference>
<gene>
    <name evidence="5" type="ORF">METZ01_LOCUS185791</name>
</gene>
<dbReference type="SUPFAM" id="SSF48452">
    <property type="entry name" value="TPR-like"/>
    <property type="match status" value="2"/>
</dbReference>
<dbReference type="Pfam" id="PF13176">
    <property type="entry name" value="TPR_7"/>
    <property type="match status" value="1"/>
</dbReference>
<keyword evidence="1" id="KW-0479">Metal-binding</keyword>